<feature type="transmembrane region" description="Helical" evidence="10">
    <location>
        <begin position="135"/>
        <end position="158"/>
    </location>
</feature>
<evidence type="ECO:0000256" key="1">
    <source>
        <dbReference type="ARBA" id="ARBA00004141"/>
    </source>
</evidence>
<feature type="transmembrane region" description="Helical" evidence="10">
    <location>
        <begin position="490"/>
        <end position="515"/>
    </location>
</feature>
<evidence type="ECO:0000313" key="12">
    <source>
        <dbReference type="Proteomes" id="UP000694388"/>
    </source>
</evidence>
<evidence type="ECO:0000313" key="11">
    <source>
        <dbReference type="Ensembl" id="ENSEBUP00000003918.1"/>
    </source>
</evidence>
<protein>
    <submittedName>
        <fullName evidence="11">Solute carrier family 6 member 17</fullName>
    </submittedName>
</protein>
<dbReference type="PANTHER" id="PTHR11616">
    <property type="entry name" value="SODIUM/CHLORIDE DEPENDENT TRANSPORTER"/>
    <property type="match status" value="1"/>
</dbReference>
<keyword evidence="2" id="KW-0813">Transport</keyword>
<keyword evidence="7" id="KW-0325">Glycoprotein</keyword>
<feature type="transmembrane region" description="Helical" evidence="10">
    <location>
        <begin position="334"/>
        <end position="352"/>
    </location>
</feature>
<evidence type="ECO:0000256" key="8">
    <source>
        <dbReference type="PIRSR" id="PIRSR600175-1"/>
    </source>
</evidence>
<feature type="binding site" evidence="8">
    <location>
        <position position="346"/>
    </location>
    <ligand>
        <name>Na(+)</name>
        <dbReference type="ChEBI" id="CHEBI:29101"/>
        <label>1</label>
    </ligand>
</feature>
<dbReference type="InterPro" id="IPR000175">
    <property type="entry name" value="Na/ntran_symport"/>
</dbReference>
<reference evidence="11" key="1">
    <citation type="submission" date="2025-08" db="UniProtKB">
        <authorList>
            <consortium name="Ensembl"/>
        </authorList>
    </citation>
    <scope>IDENTIFICATION</scope>
</reference>
<evidence type="ECO:0000256" key="4">
    <source>
        <dbReference type="ARBA" id="ARBA00022847"/>
    </source>
</evidence>
<feature type="transmembrane region" description="Helical" evidence="10">
    <location>
        <begin position="447"/>
        <end position="470"/>
    </location>
</feature>
<proteinExistence type="predicted"/>
<dbReference type="GO" id="GO:0005298">
    <property type="term" value="F:proline:sodium symporter activity"/>
    <property type="evidence" value="ECO:0007669"/>
    <property type="project" value="TreeGrafter"/>
</dbReference>
<sequence length="605" mass="67421">MRRGSVGVWTYISSKLGGIGYTSCLVCYYVAMYYNVIICWSFFYFFNSFQSPLPWATCPVFQNATVTVVEPECQKSSATTFFWYRETLDISNSISEGGDLNWRVTLCLLLAWLVVGLAMIRGIQSSGKVMYFSSIFPYGVLFCFLVRGLLLEGAFDGIKHMFMPKLEVMAEPQVWRDAATQVFFALGLGFGGVIAFSSYNKRDNNCHFDALLVSFINFLTSVLATLVVFAVLGFKANIINNQCIATNTDQIQKLLESGEVSADLIPRHINLTSVSASDYQQMYDILRSVHEETFGALGLHPCVLEDELNKAVQGTGLAFIAFTEAITHFPASPFWSIMFFLMLINLGLGSMFGTMEGIVTSVTDTFKIRKEFVTMGSCLIAFMLGLLFVQRSGNYFVTMFDDYSATLPLIIIVILENIAVSWVYGTQKFMDDLKDMIGYYPPTIYKYMWTYISPIVMIAMLLASIVQMSLTPPSYSAWIKETASEVKLPYPPWALGLLTFLIILAILPVPFVFLLRVFQFRKPPAASLAKVSFRRGKILQELSPMEERDDTSLIHGHGYRPTRPPPIKSDPTATASPGGTLSPDVDTPAGAPYGLGFNLGEILDD</sequence>
<dbReference type="GO" id="GO:0015820">
    <property type="term" value="P:L-leucine transport"/>
    <property type="evidence" value="ECO:0007669"/>
    <property type="project" value="TreeGrafter"/>
</dbReference>
<evidence type="ECO:0000256" key="6">
    <source>
        <dbReference type="ARBA" id="ARBA00023136"/>
    </source>
</evidence>
<dbReference type="AlphaFoldDB" id="A0A8C4NJS6"/>
<keyword evidence="6 10" id="KW-0472">Membrane</keyword>
<evidence type="ECO:0000256" key="5">
    <source>
        <dbReference type="ARBA" id="ARBA00022989"/>
    </source>
</evidence>
<keyword evidence="5 10" id="KW-1133">Transmembrane helix</keyword>
<evidence type="ECO:0000256" key="7">
    <source>
        <dbReference type="ARBA" id="ARBA00023180"/>
    </source>
</evidence>
<feature type="binding site" evidence="8">
    <location>
        <position position="350"/>
    </location>
    <ligand>
        <name>Na(+)</name>
        <dbReference type="ChEBI" id="CHEBI:29101"/>
        <label>1</label>
    </ligand>
</feature>
<reference evidence="11" key="2">
    <citation type="submission" date="2025-09" db="UniProtKB">
        <authorList>
            <consortium name="Ensembl"/>
        </authorList>
    </citation>
    <scope>IDENTIFICATION</scope>
</reference>
<dbReference type="GO" id="GO:0046872">
    <property type="term" value="F:metal ion binding"/>
    <property type="evidence" value="ECO:0007669"/>
    <property type="project" value="UniProtKB-KW"/>
</dbReference>
<evidence type="ECO:0000256" key="10">
    <source>
        <dbReference type="SAM" id="Phobius"/>
    </source>
</evidence>
<organism evidence="11 12">
    <name type="scientific">Eptatretus burgeri</name>
    <name type="common">Inshore hagfish</name>
    <dbReference type="NCBI Taxonomy" id="7764"/>
    <lineage>
        <taxon>Eukaryota</taxon>
        <taxon>Metazoa</taxon>
        <taxon>Chordata</taxon>
        <taxon>Craniata</taxon>
        <taxon>Vertebrata</taxon>
        <taxon>Cyclostomata</taxon>
        <taxon>Myxini</taxon>
        <taxon>Myxiniformes</taxon>
        <taxon>Myxinidae</taxon>
        <taxon>Eptatretinae</taxon>
        <taxon>Eptatretus</taxon>
    </lineage>
</organism>
<dbReference type="InterPro" id="IPR002438">
    <property type="entry name" value="Neutral_aa_SLC6"/>
</dbReference>
<accession>A0A8C4NJS6</accession>
<keyword evidence="8" id="KW-0479">Metal-binding</keyword>
<dbReference type="PRINTS" id="PR00176">
    <property type="entry name" value="NANEUSMPORT"/>
</dbReference>
<name>A0A8C4NJS6_EPTBU</name>
<feature type="transmembrane region" description="Helical" evidence="10">
    <location>
        <begin position="21"/>
        <end position="46"/>
    </location>
</feature>
<dbReference type="PRINTS" id="PR01206">
    <property type="entry name" value="ORPHTRNSPORT"/>
</dbReference>
<dbReference type="SUPFAM" id="SSF161070">
    <property type="entry name" value="SNF-like"/>
    <property type="match status" value="1"/>
</dbReference>
<dbReference type="InterPro" id="IPR037272">
    <property type="entry name" value="SNS_sf"/>
</dbReference>
<feature type="transmembrane region" description="Helical" evidence="10">
    <location>
        <begin position="102"/>
        <end position="123"/>
    </location>
</feature>
<keyword evidence="12" id="KW-1185">Reference proteome</keyword>
<feature type="transmembrane region" description="Helical" evidence="10">
    <location>
        <begin position="178"/>
        <end position="199"/>
    </location>
</feature>
<feature type="transmembrane region" description="Helical" evidence="10">
    <location>
        <begin position="372"/>
        <end position="389"/>
    </location>
</feature>
<keyword evidence="4" id="KW-0769">Symport</keyword>
<dbReference type="GO" id="GO:0005886">
    <property type="term" value="C:plasma membrane"/>
    <property type="evidence" value="ECO:0007669"/>
    <property type="project" value="InterPro"/>
</dbReference>
<dbReference type="PANTHER" id="PTHR11616:SF101">
    <property type="entry name" value="SODIUM-DEPENDENT NEUTRAL AMINO ACID TRANSPORTER B(0)AT2"/>
    <property type="match status" value="1"/>
</dbReference>
<evidence type="ECO:0000256" key="2">
    <source>
        <dbReference type="ARBA" id="ARBA00022448"/>
    </source>
</evidence>
<feature type="transmembrane region" description="Helical" evidence="10">
    <location>
        <begin position="211"/>
        <end position="234"/>
    </location>
</feature>
<dbReference type="GeneTree" id="ENSGT00940000156542"/>
<dbReference type="Ensembl" id="ENSEBUT00000004319.1">
    <property type="protein sequence ID" value="ENSEBUP00000003918.1"/>
    <property type="gene ID" value="ENSEBUG00000002806.1"/>
</dbReference>
<feature type="binding site" evidence="8">
    <location>
        <position position="217"/>
    </location>
    <ligand>
        <name>Na(+)</name>
        <dbReference type="ChEBI" id="CHEBI:29101"/>
        <label>1</label>
    </ligand>
</feature>
<keyword evidence="3 10" id="KW-0812">Transmembrane</keyword>
<dbReference type="Proteomes" id="UP000694388">
    <property type="component" value="Unplaced"/>
</dbReference>
<feature type="region of interest" description="Disordered" evidence="9">
    <location>
        <begin position="545"/>
        <end position="592"/>
    </location>
</feature>
<feature type="transmembrane region" description="Helical" evidence="10">
    <location>
        <begin position="409"/>
        <end position="426"/>
    </location>
</feature>
<evidence type="ECO:0000256" key="3">
    <source>
        <dbReference type="ARBA" id="ARBA00022692"/>
    </source>
</evidence>
<keyword evidence="8" id="KW-0915">Sodium</keyword>
<dbReference type="PROSITE" id="PS50267">
    <property type="entry name" value="NA_NEUROTRAN_SYMP_3"/>
    <property type="match status" value="1"/>
</dbReference>
<dbReference type="PROSITE" id="PS00754">
    <property type="entry name" value="NA_NEUROTRAN_SYMP_2"/>
    <property type="match status" value="1"/>
</dbReference>
<dbReference type="Pfam" id="PF00209">
    <property type="entry name" value="SNF"/>
    <property type="match status" value="1"/>
</dbReference>
<comment type="subcellular location">
    <subcellularLocation>
        <location evidence="1">Membrane</location>
        <topology evidence="1">Multi-pass membrane protein</topology>
    </subcellularLocation>
</comment>
<dbReference type="OMA" id="TMTPPSY"/>
<evidence type="ECO:0000256" key="9">
    <source>
        <dbReference type="SAM" id="MobiDB-lite"/>
    </source>
</evidence>